<gene>
    <name evidence="1" type="ORF">TASK_LOCUS3758</name>
</gene>
<evidence type="ECO:0000313" key="3">
    <source>
        <dbReference type="WBParaSite" id="TASK_0000375701-mRNA-1"/>
    </source>
</evidence>
<protein>
    <submittedName>
        <fullName evidence="3">Protein kinase domain-containing protein</fullName>
    </submittedName>
</protein>
<dbReference type="AlphaFoldDB" id="A0A0R3W1W5"/>
<dbReference type="Proteomes" id="UP000282613">
    <property type="component" value="Unassembled WGS sequence"/>
</dbReference>
<reference evidence="3" key="1">
    <citation type="submission" date="2017-02" db="UniProtKB">
        <authorList>
            <consortium name="WormBaseParasite"/>
        </authorList>
    </citation>
    <scope>IDENTIFICATION</scope>
</reference>
<organism evidence="3">
    <name type="scientific">Taenia asiatica</name>
    <name type="common">Asian tapeworm</name>
    <dbReference type="NCBI Taxonomy" id="60517"/>
    <lineage>
        <taxon>Eukaryota</taxon>
        <taxon>Metazoa</taxon>
        <taxon>Spiralia</taxon>
        <taxon>Lophotrochozoa</taxon>
        <taxon>Platyhelminthes</taxon>
        <taxon>Cestoda</taxon>
        <taxon>Eucestoda</taxon>
        <taxon>Cyclophyllidea</taxon>
        <taxon>Taeniidae</taxon>
        <taxon>Taenia</taxon>
    </lineage>
</organism>
<dbReference type="EMBL" id="UYRS01018311">
    <property type="protein sequence ID" value="VDK32304.1"/>
    <property type="molecule type" value="Genomic_DNA"/>
</dbReference>
<keyword evidence="2" id="KW-1185">Reference proteome</keyword>
<name>A0A0R3W1W5_TAEAS</name>
<reference evidence="1 2" key="2">
    <citation type="submission" date="2018-11" db="EMBL/GenBank/DDBJ databases">
        <authorList>
            <consortium name="Pathogen Informatics"/>
        </authorList>
    </citation>
    <scope>NUCLEOTIDE SEQUENCE [LARGE SCALE GENOMIC DNA]</scope>
</reference>
<evidence type="ECO:0000313" key="2">
    <source>
        <dbReference type="Proteomes" id="UP000282613"/>
    </source>
</evidence>
<dbReference type="WBParaSite" id="TASK_0000375701-mRNA-1">
    <property type="protein sequence ID" value="TASK_0000375701-mRNA-1"/>
    <property type="gene ID" value="TASK_0000375701"/>
</dbReference>
<sequence>MKLDWRLEELPEVDRASEIPGILYLTEAIFEVGWTDTSLDCVAYTFLEFLGIGSGGKTPSSPRLDLGLINEALYTNLFTLQRWLDAVSSARFSTTVCLMASIVMLRPLDVCSSSSR</sequence>
<accession>A0A0R3W1W5</accession>
<evidence type="ECO:0000313" key="1">
    <source>
        <dbReference type="EMBL" id="VDK32304.1"/>
    </source>
</evidence>
<proteinExistence type="predicted"/>